<gene>
    <name evidence="6" type="ORF">AVDCRST_MAG33-105</name>
</gene>
<dbReference type="PROSITE" id="PS50995">
    <property type="entry name" value="HTH_MARR_2"/>
    <property type="match status" value="1"/>
</dbReference>
<keyword evidence="1" id="KW-0805">Transcription regulation</keyword>
<evidence type="ECO:0000259" key="5">
    <source>
        <dbReference type="PROSITE" id="PS50995"/>
    </source>
</evidence>
<dbReference type="EMBL" id="CADCWK010000009">
    <property type="protein sequence ID" value="CAA9542006.1"/>
    <property type="molecule type" value="Genomic_DNA"/>
</dbReference>
<dbReference type="PANTHER" id="PTHR33164:SF99">
    <property type="entry name" value="MARR FAMILY REGULATORY PROTEIN"/>
    <property type="match status" value="1"/>
</dbReference>
<dbReference type="GO" id="GO:0006950">
    <property type="term" value="P:response to stress"/>
    <property type="evidence" value="ECO:0007669"/>
    <property type="project" value="TreeGrafter"/>
</dbReference>
<dbReference type="InterPro" id="IPR036388">
    <property type="entry name" value="WH-like_DNA-bd_sf"/>
</dbReference>
<reference evidence="6" key="1">
    <citation type="submission" date="2020-02" db="EMBL/GenBank/DDBJ databases">
        <authorList>
            <person name="Meier V. D."/>
        </authorList>
    </citation>
    <scope>NUCLEOTIDE SEQUENCE</scope>
    <source>
        <strain evidence="6">AVDCRST_MAG33</strain>
    </source>
</reference>
<dbReference type="PANTHER" id="PTHR33164">
    <property type="entry name" value="TRANSCRIPTIONAL REGULATOR, MARR FAMILY"/>
    <property type="match status" value="1"/>
</dbReference>
<dbReference type="SUPFAM" id="SSF46785">
    <property type="entry name" value="Winged helix' DNA-binding domain"/>
    <property type="match status" value="1"/>
</dbReference>
<dbReference type="Pfam" id="PF01047">
    <property type="entry name" value="MarR"/>
    <property type="match status" value="1"/>
</dbReference>
<dbReference type="PRINTS" id="PR00598">
    <property type="entry name" value="HTHMARR"/>
</dbReference>
<evidence type="ECO:0000313" key="6">
    <source>
        <dbReference type="EMBL" id="CAA9542006.1"/>
    </source>
</evidence>
<protein>
    <recommendedName>
        <fullName evidence="5">HTH marR-type domain-containing protein</fullName>
    </recommendedName>
</protein>
<dbReference type="Gene3D" id="1.10.10.10">
    <property type="entry name" value="Winged helix-like DNA-binding domain superfamily/Winged helix DNA-binding domain"/>
    <property type="match status" value="1"/>
</dbReference>
<accession>A0A6J4U6B3</accession>
<evidence type="ECO:0000256" key="3">
    <source>
        <dbReference type="ARBA" id="ARBA00023163"/>
    </source>
</evidence>
<name>A0A6J4U6B3_9BACT</name>
<keyword evidence="2" id="KW-0238">DNA-binding</keyword>
<dbReference type="AlphaFoldDB" id="A0A6J4U6B3"/>
<evidence type="ECO:0000256" key="2">
    <source>
        <dbReference type="ARBA" id="ARBA00023125"/>
    </source>
</evidence>
<dbReference type="GO" id="GO:0003677">
    <property type="term" value="F:DNA binding"/>
    <property type="evidence" value="ECO:0007669"/>
    <property type="project" value="UniProtKB-KW"/>
</dbReference>
<dbReference type="PROSITE" id="PS01117">
    <property type="entry name" value="HTH_MARR_1"/>
    <property type="match status" value="1"/>
</dbReference>
<dbReference type="GO" id="GO:0003700">
    <property type="term" value="F:DNA-binding transcription factor activity"/>
    <property type="evidence" value="ECO:0007669"/>
    <property type="project" value="InterPro"/>
</dbReference>
<dbReference type="SMART" id="SM00347">
    <property type="entry name" value="HTH_MARR"/>
    <property type="match status" value="1"/>
</dbReference>
<keyword evidence="3" id="KW-0804">Transcription</keyword>
<evidence type="ECO:0000256" key="1">
    <source>
        <dbReference type="ARBA" id="ARBA00023015"/>
    </source>
</evidence>
<dbReference type="InterPro" id="IPR000835">
    <property type="entry name" value="HTH_MarR-typ"/>
</dbReference>
<dbReference type="InterPro" id="IPR039422">
    <property type="entry name" value="MarR/SlyA-like"/>
</dbReference>
<feature type="region of interest" description="Disordered" evidence="4">
    <location>
        <begin position="195"/>
        <end position="221"/>
    </location>
</feature>
<evidence type="ECO:0000256" key="4">
    <source>
        <dbReference type="SAM" id="MobiDB-lite"/>
    </source>
</evidence>
<dbReference type="InterPro" id="IPR036390">
    <property type="entry name" value="WH_DNA-bd_sf"/>
</dbReference>
<organism evidence="6">
    <name type="scientific">uncultured Thermomicrobiales bacterium</name>
    <dbReference type="NCBI Taxonomy" id="1645740"/>
    <lineage>
        <taxon>Bacteria</taxon>
        <taxon>Pseudomonadati</taxon>
        <taxon>Thermomicrobiota</taxon>
        <taxon>Thermomicrobia</taxon>
        <taxon>Thermomicrobiales</taxon>
        <taxon>environmental samples</taxon>
    </lineage>
</organism>
<feature type="domain" description="HTH marR-type" evidence="5">
    <location>
        <begin position="43"/>
        <end position="173"/>
    </location>
</feature>
<proteinExistence type="predicted"/>
<sequence>MVVHDVNCLSADRTFTSPSAICTGGDADHSMPAGFLGDALSAPGEIVVHLLAMGERLRQIIADVAARFSFTPQQALLIERLGVPRTMGQIAEAMSCDKSNVTGMISRLEARGLVTRTADDQDRRIKWLVLTDEGRTIRQAVRDAIVTHGESLLIDRSPGERELFLGFLRQASERMAAPAAGGACAGAGLAEDPHPAMGSVPVDQDADPGAAESCLAHPVGH</sequence>
<dbReference type="InterPro" id="IPR023187">
    <property type="entry name" value="Tscrpt_reg_MarR-type_CS"/>
</dbReference>